<dbReference type="Proteomes" id="UP000196759">
    <property type="component" value="Chromosome"/>
</dbReference>
<dbReference type="Proteomes" id="UP000222862">
    <property type="component" value="Unassembled WGS sequence"/>
</dbReference>
<dbReference type="InterPro" id="IPR018631">
    <property type="entry name" value="AAA-ATPase-like_dom"/>
</dbReference>
<dbReference type="AlphaFoldDB" id="A0A1Z3CK40"/>
<proteinExistence type="predicted"/>
<evidence type="ECO:0000313" key="5">
    <source>
        <dbReference type="Proteomes" id="UP000222862"/>
    </source>
</evidence>
<dbReference type="Pfam" id="PF09820">
    <property type="entry name" value="AAA-ATPase_like"/>
    <property type="match status" value="1"/>
</dbReference>
<evidence type="ECO:0000313" key="2">
    <source>
        <dbReference type="EMBL" id="ASC03252.1"/>
    </source>
</evidence>
<sequence>MEKSIGIGIEDFKKVINENCYYIDKTKWIEEIIKDKSEIKLFTRPRRFGKTLNMSTLKYFFDIHNKDENRKLFSGLDIEKSPYFSEQGQYPVVFISLKGIKNTSWKDALFNIKSLLREIYEEFSFIKNSLSPSEQDEFDKIWFKKDDGEYENALKNLTTYLYKYYKKEVILLIDEYDSPLISAYKYQYYDEASNFFKIFYGEALKTNPYLKMGIMTGIIRVVKAGIFSDLNNLKVYSVLDDFYSDFFGFTQKEVEEALKYFGIEYEISQVKTWYDGYKFGNSDIYNPWSILNFLSDRKIRPYWIDTSDNFLIKDILKNVDIDTMDTLQKLFLGENVKVSINGYSDLSSLLEQLDLWEFLLFSGYLTINEKVGEDYVDIYSLRIPNKEVREFFKKKFIDAKFSESLFRKTMEALVNLKFNSFEKYLQDILLKSTSYNDTKNEDFYHGLVLGMMFYLDNQYYVKSNEESGLGRYDVIVEPKNKNNRGFILEFKIIDNEKDLEKTSQKAIEQIIEKKYDTTLKERGIKDITFVGIAFFGKLVKICYKN</sequence>
<accession>A0A1Z3CK40</accession>
<protein>
    <recommendedName>
        <fullName evidence="1">AAA-ATPase-like domain-containing protein</fullName>
    </recommendedName>
</protein>
<organism evidence="2 4">
    <name type="scientific">Fusobacterium nucleatum subsp. polymorphum</name>
    <name type="common">Fusobacterium polymorphum</name>
    <dbReference type="NCBI Taxonomy" id="76857"/>
    <lineage>
        <taxon>Bacteria</taxon>
        <taxon>Fusobacteriati</taxon>
        <taxon>Fusobacteriota</taxon>
        <taxon>Fusobacteriia</taxon>
        <taxon>Fusobacteriales</taxon>
        <taxon>Fusobacteriaceae</taxon>
        <taxon>Fusobacterium</taxon>
    </lineage>
</organism>
<evidence type="ECO:0000313" key="4">
    <source>
        <dbReference type="Proteomes" id="UP000196759"/>
    </source>
</evidence>
<dbReference type="RefSeq" id="WP_088337429.1">
    <property type="nucleotide sequence ID" value="NZ_CP021934.1"/>
</dbReference>
<keyword evidence="4" id="KW-1185">Reference proteome</keyword>
<dbReference type="EMBL" id="NJGI01000001">
    <property type="protein sequence ID" value="PGH22737.1"/>
    <property type="molecule type" value="Genomic_DNA"/>
</dbReference>
<dbReference type="Pfam" id="PF08011">
    <property type="entry name" value="PDDEXK_9"/>
    <property type="match status" value="1"/>
</dbReference>
<dbReference type="PANTHER" id="PTHR34825:SF1">
    <property type="entry name" value="AAA-ATPASE-LIKE DOMAIN-CONTAINING PROTEIN"/>
    <property type="match status" value="1"/>
</dbReference>
<dbReference type="InterPro" id="IPR012547">
    <property type="entry name" value="PDDEXK_9"/>
</dbReference>
<feature type="domain" description="AAA-ATPase-like" evidence="1">
    <location>
        <begin position="7"/>
        <end position="227"/>
    </location>
</feature>
<evidence type="ECO:0000259" key="1">
    <source>
        <dbReference type="Pfam" id="PF09820"/>
    </source>
</evidence>
<reference evidence="2 4" key="1">
    <citation type="submission" date="2017-06" db="EMBL/GenBank/DDBJ databases">
        <title>Draft genome sequence of Fusobacterium nucleatum subsp. polymorphum KCOM 1260 (=ChDC F218).</title>
        <authorList>
            <person name="Kook J.-K."/>
            <person name="Park S.-N."/>
            <person name="Lim Y.K."/>
            <person name="Roh H."/>
        </authorList>
    </citation>
    <scope>NUCLEOTIDE SEQUENCE [LARGE SCALE GENOMIC DNA]</scope>
    <source>
        <strain evidence="2">KCOM 1260</strain>
        <strain evidence="4">KCOM 1260 (ChDC F218)</strain>
    </source>
</reference>
<dbReference type="PANTHER" id="PTHR34825">
    <property type="entry name" value="CONSERVED PROTEIN, WITH A WEAK D-GALACTARATE DEHYDRATASE/ALTRONATE HYDROLASE DOMAIN"/>
    <property type="match status" value="1"/>
</dbReference>
<dbReference type="InterPro" id="IPR027417">
    <property type="entry name" value="P-loop_NTPase"/>
</dbReference>
<reference evidence="3 5" key="2">
    <citation type="submission" date="2017-06" db="EMBL/GenBank/DDBJ databases">
        <title>Genome sequencing of Fusobacterium nucleatum subsp. polymorphum KCOM 1232 (=ChDC F37).</title>
        <authorList>
            <person name="Kook J.-K."/>
            <person name="Park S.-N."/>
            <person name="Lim Y.K."/>
            <person name="Roh H."/>
        </authorList>
    </citation>
    <scope>NUCLEOTIDE SEQUENCE [LARGE SCALE GENOMIC DNA]</scope>
    <source>
        <strain evidence="3">KCOM 1232</strain>
        <strain evidence="5">KCOM 1232 ( ChDC F37)</strain>
    </source>
</reference>
<gene>
    <name evidence="2" type="ORF">CBG50_08075</name>
    <name evidence="3" type="ORF">RN96_06475</name>
</gene>
<dbReference type="EMBL" id="CP021934">
    <property type="protein sequence ID" value="ASC03252.1"/>
    <property type="molecule type" value="Genomic_DNA"/>
</dbReference>
<evidence type="ECO:0000313" key="3">
    <source>
        <dbReference type="EMBL" id="PGH22737.1"/>
    </source>
</evidence>
<name>A0A1Z3CK40_FUSNP</name>
<dbReference type="SUPFAM" id="SSF52540">
    <property type="entry name" value="P-loop containing nucleoside triphosphate hydrolases"/>
    <property type="match status" value="1"/>
</dbReference>